<evidence type="ECO:0000256" key="1">
    <source>
        <dbReference type="SAM" id="Coils"/>
    </source>
</evidence>
<feature type="transmembrane region" description="Helical" evidence="2">
    <location>
        <begin position="954"/>
        <end position="972"/>
    </location>
</feature>
<feature type="transmembrane region" description="Helical" evidence="2">
    <location>
        <begin position="525"/>
        <end position="546"/>
    </location>
</feature>
<keyword evidence="2" id="KW-1133">Transmembrane helix</keyword>
<accession>A0AAJ3LTV8</accession>
<protein>
    <recommendedName>
        <fullName evidence="5">DUF2339 domain-containing protein</fullName>
    </recommendedName>
</protein>
<feature type="transmembrane region" description="Helical" evidence="2">
    <location>
        <begin position="813"/>
        <end position="832"/>
    </location>
</feature>
<evidence type="ECO:0008006" key="5">
    <source>
        <dbReference type="Google" id="ProtNLM"/>
    </source>
</evidence>
<feature type="transmembrane region" description="Helical" evidence="2">
    <location>
        <begin position="1009"/>
        <end position="1028"/>
    </location>
</feature>
<dbReference type="EMBL" id="LXEV01000024">
    <property type="protein sequence ID" value="OAT46353.1"/>
    <property type="molecule type" value="Genomic_DNA"/>
</dbReference>
<proteinExistence type="predicted"/>
<dbReference type="Pfam" id="PF10101">
    <property type="entry name" value="DUF2339"/>
    <property type="match status" value="1"/>
</dbReference>
<feature type="transmembrane region" description="Helical" evidence="2">
    <location>
        <begin position="585"/>
        <end position="601"/>
    </location>
</feature>
<feature type="transmembrane region" description="Helical" evidence="2">
    <location>
        <begin position="608"/>
        <end position="627"/>
    </location>
</feature>
<sequence>MWETLTLIVGIGVIFVVLSLYWQYQSYINTNSLLYKLKALEKTVLEQQEKILRFIADDNKTEKKTETKSQATTVENTLLSPELDQSIITSAPIKDNAYSDSHKSPIHHDVQSAKLEQTIYPTSVPIEQLASNELKDEFKNEQKETDDYQHALAAVEEKIFDKVSPNEAIKETSSQPIAENKQAVPKEVIITSQSAAAKEETSQYTPKTLTSRFSRHYKKEQILSPQQQMSQREVSDVEVSQNTSTVAMENIKSPVNLNHGNGNKASVKKQQKSITELIWQWVITGNPLAKIGMLLLFFGLSYLLKYSIENELISASTRLMMAGGGCLTLLGIGWWLRKKNLIYALILQGGGIGGLYITIFAATKIYDFIPIGFALGIMVFICLVSVALAVIHRAISLAILASLGGYLAPVLLSTGSGNYVALFSYYLILSIGILIISHWQVWRLLNLIGFTFTFGIGVMWAIPNYSHADYLPCQLFLIANWFIFGVATELSTLKNKLKLNIPFDATLLFGTPLVGFIFQHKLASAWPYGIAIASSLYALAYFALTWFTLKRYREEGKLLSIAFFMLSATFATLAVPFAFSAEWTSIVWSIEGVMILAFSVLQQQKKPAFAGTALIAISFVILLNMRIYQFSEWIMLIVQVVVIFAAAILWFRAQFTKIDNKTVGFTVLFIGAISWIYSLLLLVENGQYWLIPHVDLLAFALIIISCWAMFFAGKKSQFSELASCSVLLWPTSALLMLVYLSKADPLIDGWLSCILWVAMFASGFYLLKLNTLLPNQRLNKQIIHGLHLGFIGLFLLTEMLWLIRTYYLLISLHFTVAIFVTSLFIVLSYILSTKITWSKPYQDVYQAMTIPILGLLVLLLVMANLNSGNTLGMKFIPLLNLMDVMGIVGLWITYKFICQLKHQPKYEEIFQTYQYVIAYFIPFAVFWWANGILLRGLVFATDIEWNYYLILNSKVIQTVLAIIWTITALVMMVTATRKKLRSQWFVGGVLLAVVIAKLFLIDITLGSGLLRALAFIGVALLILLIGYFSPLPPKRQLDNINTQK</sequence>
<feature type="transmembrane region" description="Helical" evidence="2">
    <location>
        <begin position="419"/>
        <end position="437"/>
    </location>
</feature>
<feature type="transmembrane region" description="Helical" evidence="2">
    <location>
        <begin position="875"/>
        <end position="894"/>
    </location>
</feature>
<feature type="transmembrane region" description="Helical" evidence="2">
    <location>
        <begin position="747"/>
        <end position="767"/>
    </location>
</feature>
<keyword evidence="2" id="KW-0812">Transmembrane</keyword>
<dbReference type="PIRSF" id="PIRSF035905">
    <property type="entry name" value="UCP035905_mp"/>
    <property type="match status" value="1"/>
</dbReference>
<gene>
    <name evidence="3" type="ORF">M997_2230</name>
</gene>
<feature type="transmembrane region" description="Helical" evidence="2">
    <location>
        <begin position="984"/>
        <end position="1003"/>
    </location>
</feature>
<feature type="transmembrane region" description="Helical" evidence="2">
    <location>
        <begin position="788"/>
        <end position="807"/>
    </location>
</feature>
<feature type="transmembrane region" description="Helical" evidence="2">
    <location>
        <begin position="368"/>
        <end position="388"/>
    </location>
</feature>
<dbReference type="RefSeq" id="WP_064720191.1">
    <property type="nucleotide sequence ID" value="NZ_LXEV01000024.1"/>
</dbReference>
<feature type="transmembrane region" description="Helical" evidence="2">
    <location>
        <begin position="341"/>
        <end position="362"/>
    </location>
</feature>
<feature type="transmembrane region" description="Helical" evidence="2">
    <location>
        <begin position="689"/>
        <end position="710"/>
    </location>
</feature>
<keyword evidence="2" id="KW-0472">Membrane</keyword>
<feature type="transmembrane region" description="Helical" evidence="2">
    <location>
        <begin position="278"/>
        <end position="303"/>
    </location>
</feature>
<feature type="transmembrane region" description="Helical" evidence="2">
    <location>
        <begin position="844"/>
        <end position="863"/>
    </location>
</feature>
<dbReference type="PANTHER" id="PTHR38434">
    <property type="entry name" value="BLL2549 PROTEIN"/>
    <property type="match status" value="1"/>
</dbReference>
<dbReference type="InterPro" id="IPR019286">
    <property type="entry name" value="DUF2339_TM"/>
</dbReference>
<feature type="transmembrane region" description="Helical" evidence="2">
    <location>
        <begin position="722"/>
        <end position="741"/>
    </location>
</feature>
<feature type="transmembrane region" description="Helical" evidence="2">
    <location>
        <begin position="315"/>
        <end position="336"/>
    </location>
</feature>
<keyword evidence="1" id="KW-0175">Coiled coil</keyword>
<feature type="transmembrane region" description="Helical" evidence="2">
    <location>
        <begin position="444"/>
        <end position="462"/>
    </location>
</feature>
<dbReference type="InterPro" id="IPR014600">
    <property type="entry name" value="UCP035905_mem"/>
</dbReference>
<feature type="transmembrane region" description="Helical" evidence="2">
    <location>
        <begin position="663"/>
        <end position="683"/>
    </location>
</feature>
<dbReference type="AlphaFoldDB" id="A0AAJ3LTV8"/>
<evidence type="ECO:0000313" key="4">
    <source>
        <dbReference type="Proteomes" id="UP000078250"/>
    </source>
</evidence>
<organism evidence="3 4">
    <name type="scientific">Proteus hauseri ATCC 700826</name>
    <dbReference type="NCBI Taxonomy" id="1354271"/>
    <lineage>
        <taxon>Bacteria</taxon>
        <taxon>Pseudomonadati</taxon>
        <taxon>Pseudomonadota</taxon>
        <taxon>Gammaproteobacteria</taxon>
        <taxon>Enterobacterales</taxon>
        <taxon>Morganellaceae</taxon>
        <taxon>Proteus</taxon>
    </lineage>
</organism>
<feature type="transmembrane region" description="Helical" evidence="2">
    <location>
        <begin position="6"/>
        <end position="24"/>
    </location>
</feature>
<name>A0AAJ3LTV8_PROHU</name>
<dbReference type="PANTHER" id="PTHR38434:SF1">
    <property type="entry name" value="BLL2549 PROTEIN"/>
    <property type="match status" value="1"/>
</dbReference>
<feature type="transmembrane region" description="Helical" evidence="2">
    <location>
        <begin position="633"/>
        <end position="651"/>
    </location>
</feature>
<keyword evidence="4" id="KW-1185">Reference proteome</keyword>
<feature type="transmembrane region" description="Helical" evidence="2">
    <location>
        <begin position="915"/>
        <end position="934"/>
    </location>
</feature>
<evidence type="ECO:0000313" key="3">
    <source>
        <dbReference type="EMBL" id="OAT46353.1"/>
    </source>
</evidence>
<feature type="transmembrane region" description="Helical" evidence="2">
    <location>
        <begin position="468"/>
        <end position="487"/>
    </location>
</feature>
<feature type="transmembrane region" description="Helical" evidence="2">
    <location>
        <begin position="395"/>
        <end position="413"/>
    </location>
</feature>
<feature type="transmembrane region" description="Helical" evidence="2">
    <location>
        <begin position="558"/>
        <end position="579"/>
    </location>
</feature>
<evidence type="ECO:0000256" key="2">
    <source>
        <dbReference type="SAM" id="Phobius"/>
    </source>
</evidence>
<dbReference type="Proteomes" id="UP000078250">
    <property type="component" value="Unassembled WGS sequence"/>
</dbReference>
<reference evidence="3 4" key="1">
    <citation type="submission" date="2016-04" db="EMBL/GenBank/DDBJ databases">
        <title>ATOL: Assembling a taxonomically balanced genome-scale reconstruction of the evolutionary history of the Enterobacteriaceae.</title>
        <authorList>
            <person name="Plunkett G.III."/>
            <person name="Neeno-Eckwall E.C."/>
            <person name="Glasner J.D."/>
            <person name="Perna N.T."/>
        </authorList>
    </citation>
    <scope>NUCLEOTIDE SEQUENCE [LARGE SCALE GENOMIC DNA]</scope>
    <source>
        <strain evidence="3 4">ATCC 700826</strain>
    </source>
</reference>
<feature type="coiled-coil region" evidence="1">
    <location>
        <begin position="131"/>
        <end position="158"/>
    </location>
</feature>
<comment type="caution">
    <text evidence="3">The sequence shown here is derived from an EMBL/GenBank/DDBJ whole genome shotgun (WGS) entry which is preliminary data.</text>
</comment>
<feature type="transmembrane region" description="Helical" evidence="2">
    <location>
        <begin position="499"/>
        <end position="519"/>
    </location>
</feature>